<name>A0ABV3GKV1_MICGL</name>
<dbReference type="PROSITE" id="PS51163">
    <property type="entry name" value="YRDC"/>
    <property type="match status" value="1"/>
</dbReference>
<dbReference type="SUPFAM" id="SSF55821">
    <property type="entry name" value="YrdC/RibB"/>
    <property type="match status" value="2"/>
</dbReference>
<comment type="catalytic activity">
    <reaction evidence="2">
        <text>an acyl phosphate + H2O = a carboxylate + phosphate + H(+)</text>
        <dbReference type="Rhea" id="RHEA:14965"/>
        <dbReference type="ChEBI" id="CHEBI:15377"/>
        <dbReference type="ChEBI" id="CHEBI:15378"/>
        <dbReference type="ChEBI" id="CHEBI:29067"/>
        <dbReference type="ChEBI" id="CHEBI:43474"/>
        <dbReference type="ChEBI" id="CHEBI:59918"/>
        <dbReference type="EC" id="3.6.1.7"/>
    </reaction>
</comment>
<reference evidence="6 7" key="1">
    <citation type="submission" date="2024-06" db="EMBL/GenBank/DDBJ databases">
        <title>The Natural Products Discovery Center: Release of the First 8490 Sequenced Strains for Exploring Actinobacteria Biosynthetic Diversity.</title>
        <authorList>
            <person name="Kalkreuter E."/>
            <person name="Kautsar S.A."/>
            <person name="Yang D."/>
            <person name="Bader C.D."/>
            <person name="Teijaro C.N."/>
            <person name="Fluegel L."/>
            <person name="Davis C.M."/>
            <person name="Simpson J.R."/>
            <person name="Lauterbach L."/>
            <person name="Steele A.D."/>
            <person name="Gui C."/>
            <person name="Meng S."/>
            <person name="Li G."/>
            <person name="Viehrig K."/>
            <person name="Ye F."/>
            <person name="Su P."/>
            <person name="Kiefer A.F."/>
            <person name="Nichols A."/>
            <person name="Cepeda A.J."/>
            <person name="Yan W."/>
            <person name="Fan B."/>
            <person name="Jiang Y."/>
            <person name="Adhikari A."/>
            <person name="Zheng C.-J."/>
            <person name="Schuster L."/>
            <person name="Cowan T.M."/>
            <person name="Smanski M.J."/>
            <person name="Chevrette M.G."/>
            <person name="De Carvalho L.P.S."/>
            <person name="Shen B."/>
        </authorList>
    </citation>
    <scope>NUCLEOTIDE SEQUENCE [LARGE SCALE GENOMIC DNA]</scope>
    <source>
        <strain evidence="6 7">NPDC050100</strain>
    </source>
</reference>
<dbReference type="InterPro" id="IPR051060">
    <property type="entry name" value="Carbamoyltrans_HypF-like"/>
</dbReference>
<dbReference type="Gene3D" id="3.30.420.360">
    <property type="match status" value="1"/>
</dbReference>
<dbReference type="PANTHER" id="PTHR42959">
    <property type="entry name" value="CARBAMOYLTRANSFERASE"/>
    <property type="match status" value="1"/>
</dbReference>
<evidence type="ECO:0000259" key="4">
    <source>
        <dbReference type="PROSITE" id="PS51160"/>
    </source>
</evidence>
<accession>A0ABV3GKV1</accession>
<feature type="active site" evidence="2">
    <location>
        <position position="107"/>
    </location>
</feature>
<gene>
    <name evidence="6" type="ORF">AB0I59_26975</name>
</gene>
<dbReference type="Pfam" id="PF17788">
    <property type="entry name" value="HypF_C"/>
    <property type="match status" value="1"/>
</dbReference>
<dbReference type="InterPro" id="IPR001792">
    <property type="entry name" value="Acylphosphatase-like_dom"/>
</dbReference>
<comment type="similarity">
    <text evidence="1">Belongs to the carbamoyltransferase HypF family.</text>
</comment>
<dbReference type="Proteomes" id="UP001551675">
    <property type="component" value="Unassembled WGS sequence"/>
</dbReference>
<dbReference type="Pfam" id="PF22521">
    <property type="entry name" value="HypF_C_2"/>
    <property type="match status" value="1"/>
</dbReference>
<dbReference type="InterPro" id="IPR017968">
    <property type="entry name" value="Acylphosphatase_CS"/>
</dbReference>
<dbReference type="InterPro" id="IPR036046">
    <property type="entry name" value="Acylphosphatase-like_dom_sf"/>
</dbReference>
<dbReference type="InterPro" id="IPR006070">
    <property type="entry name" value="Sua5-like_dom"/>
</dbReference>
<dbReference type="EC" id="3.6.1.7" evidence="2"/>
<dbReference type="Gene3D" id="3.90.870.50">
    <property type="match status" value="1"/>
</dbReference>
<feature type="domain" description="Acylphosphatase-like" evidence="4">
    <location>
        <begin position="92"/>
        <end position="181"/>
    </location>
</feature>
<organism evidence="6 7">
    <name type="scientific">Microtetraspora glauca</name>
    <dbReference type="NCBI Taxonomy" id="1996"/>
    <lineage>
        <taxon>Bacteria</taxon>
        <taxon>Bacillati</taxon>
        <taxon>Actinomycetota</taxon>
        <taxon>Actinomycetes</taxon>
        <taxon>Streptosporangiales</taxon>
        <taxon>Streptosporangiaceae</taxon>
        <taxon>Microtetraspora</taxon>
    </lineage>
</organism>
<dbReference type="EMBL" id="JBFALK010000015">
    <property type="protein sequence ID" value="MEV0972259.1"/>
    <property type="molecule type" value="Genomic_DNA"/>
</dbReference>
<proteinExistence type="inferred from homology"/>
<dbReference type="InterPro" id="IPR041440">
    <property type="entry name" value="HypF_C"/>
</dbReference>
<dbReference type="RefSeq" id="WP_358137197.1">
    <property type="nucleotide sequence ID" value="NZ_JBFALK010000015.1"/>
</dbReference>
<dbReference type="Pfam" id="PF01300">
    <property type="entry name" value="Sua5_yciO_yrdC"/>
    <property type="match status" value="2"/>
</dbReference>
<feature type="region of interest" description="Disordered" evidence="3">
    <location>
        <begin position="1"/>
        <end position="87"/>
    </location>
</feature>
<keyword evidence="2" id="KW-0378">Hydrolase</keyword>
<feature type="compositionally biased region" description="Basic and acidic residues" evidence="3">
    <location>
        <begin position="69"/>
        <end position="81"/>
    </location>
</feature>
<dbReference type="PANTHER" id="PTHR42959:SF1">
    <property type="entry name" value="CARBAMOYLTRANSFERASE HYPF"/>
    <property type="match status" value="1"/>
</dbReference>
<dbReference type="Gene3D" id="3.30.110.120">
    <property type="match status" value="1"/>
</dbReference>
<evidence type="ECO:0000259" key="5">
    <source>
        <dbReference type="PROSITE" id="PS51163"/>
    </source>
</evidence>
<sequence>MNSGETHDPTYEAPQVPAPGCDVAGGDARCPSQGPVPGGVLGRIGEAAHAPAGGSVCDGGPDGGPDGASDGRRDRAGEPERTGPVARAGTARVRIRVEGIVQGVGFRPYVHALARRLALSGWVGNDGQGVFIEAEGPVEDLARFQRELPGQAPPLAVIDRISAMEIPALGARDDRGFGIAGSRDGGRATLISPDVATCADCLAELLDPACRRYRHPFVNCTNCGPRFTIVRDVPYDRRTTTMASFPMCDACAAEYRDPCDRRFHAQPVCCPDCGPALLLLDGRGRPKEGDPIREAGAVLRSGGVVAVKGLGGYHLAVDATRAAAVQALRARKGREDKPFAVVVADVAAARELCVVGPVAERLLTAPARPIVVLPRRAAGIAAPAVAVDPGTADPGTAAHPTTAKHADAETAGGMDTPVRIADAVAPGENRLGIMLPYTPVHHLLARELARPYVLTSGNISDEPIVYRDGEAVDRLGGLVDAFLVHDREIHARAEDSVVVLAGDREIPVRRSRGFAPRPLRLPRPVRRAVLACGAELKSTFCLAKGEHAFLSPHVGDLENYETLRAFTDGIAHFRRLFDVAPQVVAYDTHPEYLSTKYALDLPGVDLVAVQHHHAHIASCLADAGEEGPVIGVAFDGTGYGADGTLWGGEVLVADLAGFTRAAHLAAVPMPGGAAAVRQPWRMAVAHLDAAFDGAPPEGLAVRARNASQWDRVSAVARSGVNSPLTSSVGRLFDAVAAMCGFRDRVTFEGQAAVALEQRADLAEEGAYPVRVESAAPLLVRGDDLIRAVAADLLDGVDPGVVSARFHNGLVGATVAACVLVRDGAGTESGIGGETSSGIGSGIGTVALSGGVFQNGLLLGRLAGALEERGFRVLTHRRVPPNDGGISFGQAAVAAARDTADR</sequence>
<dbReference type="InterPro" id="IPR011125">
    <property type="entry name" value="Znf_HypF"/>
</dbReference>
<dbReference type="InterPro" id="IPR055128">
    <property type="entry name" value="HypF_C_2"/>
</dbReference>
<dbReference type="SUPFAM" id="SSF54975">
    <property type="entry name" value="Acylphosphatase/BLUF domain-like"/>
    <property type="match status" value="1"/>
</dbReference>
<feature type="compositionally biased region" description="Basic and acidic residues" evidence="3">
    <location>
        <begin position="1"/>
        <end position="10"/>
    </location>
</feature>
<evidence type="ECO:0000256" key="2">
    <source>
        <dbReference type="PROSITE-ProRule" id="PRU00520"/>
    </source>
</evidence>
<feature type="domain" description="YrdC-like" evidence="5">
    <location>
        <begin position="289"/>
        <end position="513"/>
    </location>
</feature>
<dbReference type="Pfam" id="PF00708">
    <property type="entry name" value="Acylphosphatase"/>
    <property type="match status" value="1"/>
</dbReference>
<comment type="caution">
    <text evidence="6">The sequence shown here is derived from an EMBL/GenBank/DDBJ whole genome shotgun (WGS) entry which is preliminary data.</text>
</comment>
<protein>
    <recommendedName>
        <fullName evidence="2">acylphosphatase</fullName>
        <ecNumber evidence="2">3.6.1.7</ecNumber>
    </recommendedName>
</protein>
<evidence type="ECO:0000256" key="3">
    <source>
        <dbReference type="SAM" id="MobiDB-lite"/>
    </source>
</evidence>
<dbReference type="PROSITE" id="PS00150">
    <property type="entry name" value="ACYLPHOSPHATASE_1"/>
    <property type="match status" value="1"/>
</dbReference>
<feature type="active site" evidence="2">
    <location>
        <position position="125"/>
    </location>
</feature>
<dbReference type="PROSITE" id="PS51160">
    <property type="entry name" value="ACYLPHOSPHATASE_3"/>
    <property type="match status" value="1"/>
</dbReference>
<evidence type="ECO:0000313" key="6">
    <source>
        <dbReference type="EMBL" id="MEV0972259.1"/>
    </source>
</evidence>
<dbReference type="Gene3D" id="3.30.420.40">
    <property type="match status" value="1"/>
</dbReference>
<evidence type="ECO:0000313" key="7">
    <source>
        <dbReference type="Proteomes" id="UP001551675"/>
    </source>
</evidence>
<feature type="compositionally biased region" description="Gly residues" evidence="3">
    <location>
        <begin position="56"/>
        <end position="66"/>
    </location>
</feature>
<dbReference type="InterPro" id="IPR017945">
    <property type="entry name" value="DHBP_synth_RibB-like_a/b_dom"/>
</dbReference>
<dbReference type="Gene3D" id="3.90.870.40">
    <property type="match status" value="1"/>
</dbReference>
<keyword evidence="7" id="KW-1185">Reference proteome</keyword>
<evidence type="ECO:0000256" key="1">
    <source>
        <dbReference type="ARBA" id="ARBA00008097"/>
    </source>
</evidence>
<dbReference type="Pfam" id="PF07503">
    <property type="entry name" value="zf-HYPF"/>
    <property type="match status" value="2"/>
</dbReference>